<dbReference type="Pfam" id="PF14388">
    <property type="entry name" value="DUF4419"/>
    <property type="match status" value="1"/>
</dbReference>
<reference evidence="1" key="1">
    <citation type="journal article" date="2019" name="Environ. Microbiol.">
        <title>Fungal ecological strategies reflected in gene transcription - a case study of two litter decomposers.</title>
        <authorList>
            <person name="Barbi F."/>
            <person name="Kohler A."/>
            <person name="Barry K."/>
            <person name="Baskaran P."/>
            <person name="Daum C."/>
            <person name="Fauchery L."/>
            <person name="Ihrmark K."/>
            <person name="Kuo A."/>
            <person name="LaButti K."/>
            <person name="Lipzen A."/>
            <person name="Morin E."/>
            <person name="Grigoriev I.V."/>
            <person name="Henrissat B."/>
            <person name="Lindahl B."/>
            <person name="Martin F."/>
        </authorList>
    </citation>
    <scope>NUCLEOTIDE SEQUENCE</scope>
    <source>
        <strain evidence="1">JB14</strain>
    </source>
</reference>
<organism evidence="1 2">
    <name type="scientific">Gymnopus androsaceus JB14</name>
    <dbReference type="NCBI Taxonomy" id="1447944"/>
    <lineage>
        <taxon>Eukaryota</taxon>
        <taxon>Fungi</taxon>
        <taxon>Dikarya</taxon>
        <taxon>Basidiomycota</taxon>
        <taxon>Agaricomycotina</taxon>
        <taxon>Agaricomycetes</taxon>
        <taxon>Agaricomycetidae</taxon>
        <taxon>Agaricales</taxon>
        <taxon>Marasmiineae</taxon>
        <taxon>Omphalotaceae</taxon>
        <taxon>Gymnopus</taxon>
    </lineage>
</organism>
<dbReference type="PANTHER" id="PTHR31252">
    <property type="entry name" value="DUF4419 DOMAIN-CONTAINING PROTEIN"/>
    <property type="match status" value="1"/>
</dbReference>
<name>A0A6A4GWH5_9AGAR</name>
<protein>
    <submittedName>
        <fullName evidence="1">Uncharacterized protein</fullName>
    </submittedName>
</protein>
<dbReference type="EMBL" id="ML769699">
    <property type="protein sequence ID" value="KAE9389395.1"/>
    <property type="molecule type" value="Genomic_DNA"/>
</dbReference>
<evidence type="ECO:0000313" key="1">
    <source>
        <dbReference type="EMBL" id="KAE9389395.1"/>
    </source>
</evidence>
<dbReference type="OrthoDB" id="9978173at2759"/>
<accession>A0A6A4GWH5</accession>
<evidence type="ECO:0000313" key="2">
    <source>
        <dbReference type="Proteomes" id="UP000799118"/>
    </source>
</evidence>
<gene>
    <name evidence="1" type="ORF">BT96DRAFT_926593</name>
</gene>
<dbReference type="AlphaFoldDB" id="A0A6A4GWH5"/>
<sequence length="379" mass="42667">MPTSFFPVKHGANSLLRSPISVPITPNQFLKDACHEVGKKAGEILQCSFSSQDISEGVVRPTPKGLVDTVRRAYGGHHALSLRPDDVWISILTQFSFYVNANAESLRSIYVDFGWMARMMTGKMRENITDPSLVDWIIPKFSTTTLNDVVVSSVLMMATMKHYFNFTGKIVCGIPKVTLEGEKSDWEELARRTEKLKEYGEEPRQWHSILHPILSQFVKAFDDPDGKENIDFWNAVIKRPNRKICGGPDLSGWITAFCVWTHEGKWMGPPAAPNSTANGIIQYHEIHSSRVPQGFAEIDVKLNDNGVLFDTIMVSGLVGMHVCDSNDKALSLEGLQDTVKPAPGWCIFIQRDDYITPEEEMRQLLEEIQSKWPIIPESK</sequence>
<dbReference type="Proteomes" id="UP000799118">
    <property type="component" value="Unassembled WGS sequence"/>
</dbReference>
<dbReference type="InterPro" id="IPR025533">
    <property type="entry name" value="DUF4419"/>
</dbReference>
<keyword evidence="2" id="KW-1185">Reference proteome</keyword>
<dbReference type="PANTHER" id="PTHR31252:SF11">
    <property type="entry name" value="DUF4419 DOMAIN-CONTAINING PROTEIN"/>
    <property type="match status" value="1"/>
</dbReference>
<proteinExistence type="predicted"/>